<accession>A0A4Y5SL58</accession>
<dbReference type="AlphaFoldDB" id="A0A4Y5SL58"/>
<organism evidence="1 2">
    <name type="scientific">Thermococcus indicus</name>
    <dbReference type="NCBI Taxonomy" id="2586643"/>
    <lineage>
        <taxon>Archaea</taxon>
        <taxon>Methanobacteriati</taxon>
        <taxon>Methanobacteriota</taxon>
        <taxon>Thermococci</taxon>
        <taxon>Thermococcales</taxon>
        <taxon>Thermococcaceae</taxon>
        <taxon>Thermococcus</taxon>
    </lineage>
</organism>
<gene>
    <name evidence="1" type="ORF">FH039_05320</name>
</gene>
<dbReference type="EMBL" id="CP040846">
    <property type="protein sequence ID" value="QDA31134.1"/>
    <property type="molecule type" value="Genomic_DNA"/>
</dbReference>
<reference evidence="1 2" key="1">
    <citation type="submission" date="2019-06" db="EMBL/GenBank/DDBJ databases">
        <title>Thermococcus indicus sp. nov., a Fe(III)-reducing hyperthermophilic archaeon isolated from the Onnuri vent field of the Central Indian Ocean ridge.</title>
        <authorList>
            <person name="Lim J.K."/>
            <person name="Kim Y.J."/>
            <person name="Kwon K.K."/>
        </authorList>
    </citation>
    <scope>NUCLEOTIDE SEQUENCE [LARGE SCALE GENOMIC DNA]</scope>
    <source>
        <strain evidence="1 2">IOH1</strain>
    </source>
</reference>
<dbReference type="RefSeq" id="WP_139680484.1">
    <property type="nucleotide sequence ID" value="NZ_CP040846.1"/>
</dbReference>
<name>A0A4Y5SL58_9EURY</name>
<protein>
    <submittedName>
        <fullName evidence="1">Uncharacterized protein</fullName>
    </submittedName>
</protein>
<dbReference type="Proteomes" id="UP000306007">
    <property type="component" value="Chromosome"/>
</dbReference>
<dbReference type="GeneID" id="40474582"/>
<sequence length="117" mass="13516">MIERMGSWTIGILHPFTITQAGTTLHHSNGARAVVCCLNCGITWKNFPIVLTEEFKILLHRTFVCRGRFRLLFWKSKKAGYILFPNFHYGLHTQYPAVGREFLAGFTLNPICKLRFK</sequence>
<proteinExistence type="predicted"/>
<evidence type="ECO:0000313" key="2">
    <source>
        <dbReference type="Proteomes" id="UP000306007"/>
    </source>
</evidence>
<keyword evidence="2" id="KW-1185">Reference proteome</keyword>
<evidence type="ECO:0000313" key="1">
    <source>
        <dbReference type="EMBL" id="QDA31134.1"/>
    </source>
</evidence>
<dbReference type="KEGG" id="tic:FH039_05320"/>